<dbReference type="EMBL" id="OA893936">
    <property type="protein sequence ID" value="CAD7285129.1"/>
    <property type="molecule type" value="Genomic_DNA"/>
</dbReference>
<sequence length="483" mass="53887">MNCTNVTKELSGSTIKIIYTQTPPSQASDAVFLEFSLTNVSNPRPNIYILLMVGKKPTPIFGQFQSFVSIEDMKIEADGIMSATLTAKSVGSIDKSALNDPKKAIYIGVLQLKSEHSMEKIVNLTTFENLEKYLEPRISSDYCMRTTSGGGSYFDPKNATWSNSGIKVKTMDAEGMILQTTHLSTFGAGFFVMPNTVDFSYVFANAGFADNLTIYLTLIVTIVAYIVILFWAIRKDKQDIEQLGALSLPDNKSQDKYLYEIMVLTGDQNSAMTDSKVSFIVSGEDDETDARTFGKPSGSKRRFFKKGQMDSFVMSCPRLRNVLSSSAMIGSLWRKEMALLIPVAGSEQKKEFKYLFNTAKSNNLRDGHLWFSIFLRPPRSRFTRAQRVSCCMALLYLTMLTNAMWYGTTKEKPGSGTLKFGPFALGIEQIGVGLMANFVVLIPSMLIITLFKKSRPRKLRKSRINEALKAHGSLDETKPQQSQ</sequence>
<accession>A0A7R9C0W7</accession>
<dbReference type="PANTHER" id="PTHR10877:SF150">
    <property type="entry name" value="REJ DOMAIN-CONTAINING PROTEIN"/>
    <property type="match status" value="1"/>
</dbReference>
<dbReference type="Proteomes" id="UP000678499">
    <property type="component" value="Unassembled WGS sequence"/>
</dbReference>
<keyword evidence="3" id="KW-1185">Reference proteome</keyword>
<dbReference type="GO" id="GO:0005262">
    <property type="term" value="F:calcium channel activity"/>
    <property type="evidence" value="ECO:0007669"/>
    <property type="project" value="TreeGrafter"/>
</dbReference>
<feature type="transmembrane region" description="Helical" evidence="1">
    <location>
        <begin position="213"/>
        <end position="233"/>
    </location>
</feature>
<dbReference type="OrthoDB" id="444119at2759"/>
<dbReference type="GO" id="GO:0050982">
    <property type="term" value="P:detection of mechanical stimulus"/>
    <property type="evidence" value="ECO:0007669"/>
    <property type="project" value="TreeGrafter"/>
</dbReference>
<evidence type="ECO:0000313" key="2">
    <source>
        <dbReference type="EMBL" id="CAD7285129.1"/>
    </source>
</evidence>
<dbReference type="Gene3D" id="2.60.60.20">
    <property type="entry name" value="PLAT/LH2 domain"/>
    <property type="match status" value="1"/>
</dbReference>
<feature type="transmembrane region" description="Helical" evidence="1">
    <location>
        <begin position="427"/>
        <end position="451"/>
    </location>
</feature>
<evidence type="ECO:0000256" key="1">
    <source>
        <dbReference type="SAM" id="Phobius"/>
    </source>
</evidence>
<dbReference type="EMBL" id="CAJPEX010011899">
    <property type="protein sequence ID" value="CAG0925281.1"/>
    <property type="molecule type" value="Genomic_DNA"/>
</dbReference>
<keyword evidence="1" id="KW-1133">Transmembrane helix</keyword>
<feature type="transmembrane region" description="Helical" evidence="1">
    <location>
        <begin position="176"/>
        <end position="193"/>
    </location>
</feature>
<dbReference type="SUPFAM" id="SSF49723">
    <property type="entry name" value="Lipase/lipooxygenase domain (PLAT/LH2 domain)"/>
    <property type="match status" value="1"/>
</dbReference>
<gene>
    <name evidence="2" type="ORF">NMOB1V02_LOCUS12731</name>
</gene>
<dbReference type="InterPro" id="IPR036392">
    <property type="entry name" value="PLAT/LH2_dom_sf"/>
</dbReference>
<dbReference type="GO" id="GO:0016020">
    <property type="term" value="C:membrane"/>
    <property type="evidence" value="ECO:0007669"/>
    <property type="project" value="TreeGrafter"/>
</dbReference>
<keyword evidence="1" id="KW-0472">Membrane</keyword>
<dbReference type="PANTHER" id="PTHR10877">
    <property type="entry name" value="POLYCYSTIN FAMILY MEMBER"/>
    <property type="match status" value="1"/>
</dbReference>
<organism evidence="2">
    <name type="scientific">Notodromas monacha</name>
    <dbReference type="NCBI Taxonomy" id="399045"/>
    <lineage>
        <taxon>Eukaryota</taxon>
        <taxon>Metazoa</taxon>
        <taxon>Ecdysozoa</taxon>
        <taxon>Arthropoda</taxon>
        <taxon>Crustacea</taxon>
        <taxon>Oligostraca</taxon>
        <taxon>Ostracoda</taxon>
        <taxon>Podocopa</taxon>
        <taxon>Podocopida</taxon>
        <taxon>Cypridocopina</taxon>
        <taxon>Cypridoidea</taxon>
        <taxon>Cyprididae</taxon>
        <taxon>Notodromas</taxon>
    </lineage>
</organism>
<reference evidence="2" key="1">
    <citation type="submission" date="2020-11" db="EMBL/GenBank/DDBJ databases">
        <authorList>
            <person name="Tran Van P."/>
        </authorList>
    </citation>
    <scope>NUCLEOTIDE SEQUENCE</scope>
</reference>
<evidence type="ECO:0000313" key="3">
    <source>
        <dbReference type="Proteomes" id="UP000678499"/>
    </source>
</evidence>
<proteinExistence type="predicted"/>
<keyword evidence="1" id="KW-0812">Transmembrane</keyword>
<protein>
    <submittedName>
        <fullName evidence="2">Uncharacterized protein</fullName>
    </submittedName>
</protein>
<dbReference type="InterPro" id="IPR051223">
    <property type="entry name" value="Polycystin"/>
</dbReference>
<feature type="transmembrane region" description="Helical" evidence="1">
    <location>
        <begin position="388"/>
        <end position="407"/>
    </location>
</feature>
<dbReference type="AlphaFoldDB" id="A0A7R9C0W7"/>
<feature type="non-terminal residue" evidence="2">
    <location>
        <position position="483"/>
    </location>
</feature>
<name>A0A7R9C0W7_9CRUS</name>